<evidence type="ECO:0000313" key="5">
    <source>
        <dbReference type="EMBL" id="KAK9882828.1"/>
    </source>
</evidence>
<dbReference type="GO" id="GO:0005634">
    <property type="term" value="C:nucleus"/>
    <property type="evidence" value="ECO:0007669"/>
    <property type="project" value="UniProtKB-SubCell"/>
</dbReference>
<feature type="domain" description="HTH CENPB-type" evidence="4">
    <location>
        <begin position="28"/>
        <end position="63"/>
    </location>
</feature>
<dbReference type="GO" id="GO:0003677">
    <property type="term" value="F:DNA binding"/>
    <property type="evidence" value="ECO:0007669"/>
    <property type="project" value="UniProtKB-KW"/>
</dbReference>
<keyword evidence="2" id="KW-0238">DNA-binding</keyword>
<keyword evidence="3" id="KW-1133">Transmembrane helix</keyword>
<evidence type="ECO:0000256" key="3">
    <source>
        <dbReference type="SAM" id="Phobius"/>
    </source>
</evidence>
<evidence type="ECO:0000256" key="2">
    <source>
        <dbReference type="ARBA" id="ARBA00023125"/>
    </source>
</evidence>
<dbReference type="InterPro" id="IPR009057">
    <property type="entry name" value="Homeodomain-like_sf"/>
</dbReference>
<keyword evidence="3" id="KW-0472">Membrane</keyword>
<sequence length="88" mass="9947">MLKNREDVKAKYRLGGVQRKEVMVENSDKLERVLLGWVHQARASKVPISWPIICEKARKIAEILLILTVPMVTALYTVKSVGNQDGDT</sequence>
<dbReference type="Proteomes" id="UP001431783">
    <property type="component" value="Unassembled WGS sequence"/>
</dbReference>
<protein>
    <recommendedName>
        <fullName evidence="4">HTH CENPB-type domain-containing protein</fullName>
    </recommendedName>
</protein>
<dbReference type="InterPro" id="IPR006600">
    <property type="entry name" value="HTH_CenpB_DNA-bd_dom"/>
</dbReference>
<organism evidence="5 6">
    <name type="scientific">Henosepilachna vigintioctopunctata</name>
    <dbReference type="NCBI Taxonomy" id="420089"/>
    <lineage>
        <taxon>Eukaryota</taxon>
        <taxon>Metazoa</taxon>
        <taxon>Ecdysozoa</taxon>
        <taxon>Arthropoda</taxon>
        <taxon>Hexapoda</taxon>
        <taxon>Insecta</taxon>
        <taxon>Pterygota</taxon>
        <taxon>Neoptera</taxon>
        <taxon>Endopterygota</taxon>
        <taxon>Coleoptera</taxon>
        <taxon>Polyphaga</taxon>
        <taxon>Cucujiformia</taxon>
        <taxon>Coccinelloidea</taxon>
        <taxon>Coccinellidae</taxon>
        <taxon>Epilachninae</taxon>
        <taxon>Epilachnini</taxon>
        <taxon>Henosepilachna</taxon>
    </lineage>
</organism>
<name>A0AAW1UQN1_9CUCU</name>
<feature type="transmembrane region" description="Helical" evidence="3">
    <location>
        <begin position="60"/>
        <end position="78"/>
    </location>
</feature>
<dbReference type="SUPFAM" id="SSF46689">
    <property type="entry name" value="Homeodomain-like"/>
    <property type="match status" value="1"/>
</dbReference>
<reference evidence="5 6" key="1">
    <citation type="submission" date="2023-03" db="EMBL/GenBank/DDBJ databases">
        <title>Genome insight into feeding habits of ladybird beetles.</title>
        <authorList>
            <person name="Li H.-S."/>
            <person name="Huang Y.-H."/>
            <person name="Pang H."/>
        </authorList>
    </citation>
    <scope>NUCLEOTIDE SEQUENCE [LARGE SCALE GENOMIC DNA]</scope>
    <source>
        <strain evidence="5">SYSU_2023b</strain>
        <tissue evidence="5">Whole body</tissue>
    </source>
</reference>
<comment type="subcellular location">
    <subcellularLocation>
        <location evidence="1">Nucleus</location>
    </subcellularLocation>
</comment>
<comment type="caution">
    <text evidence="5">The sequence shown here is derived from an EMBL/GenBank/DDBJ whole genome shotgun (WGS) entry which is preliminary data.</text>
</comment>
<evidence type="ECO:0000259" key="4">
    <source>
        <dbReference type="Pfam" id="PF03221"/>
    </source>
</evidence>
<dbReference type="EMBL" id="JARQZJ010000084">
    <property type="protein sequence ID" value="KAK9882828.1"/>
    <property type="molecule type" value="Genomic_DNA"/>
</dbReference>
<accession>A0AAW1UQN1</accession>
<evidence type="ECO:0000256" key="1">
    <source>
        <dbReference type="ARBA" id="ARBA00004123"/>
    </source>
</evidence>
<proteinExistence type="predicted"/>
<dbReference type="Gene3D" id="1.10.10.60">
    <property type="entry name" value="Homeodomain-like"/>
    <property type="match status" value="1"/>
</dbReference>
<keyword evidence="3" id="KW-0812">Transmembrane</keyword>
<evidence type="ECO:0000313" key="6">
    <source>
        <dbReference type="Proteomes" id="UP001431783"/>
    </source>
</evidence>
<gene>
    <name evidence="5" type="ORF">WA026_023441</name>
</gene>
<keyword evidence="6" id="KW-1185">Reference proteome</keyword>
<dbReference type="AlphaFoldDB" id="A0AAW1UQN1"/>
<dbReference type="Pfam" id="PF03221">
    <property type="entry name" value="HTH_Tnp_Tc5"/>
    <property type="match status" value="1"/>
</dbReference>